<keyword evidence="2" id="KW-1185">Reference proteome</keyword>
<evidence type="ECO:0000313" key="1">
    <source>
        <dbReference type="EMBL" id="KEO72914.1"/>
    </source>
</evidence>
<dbReference type="RefSeq" id="WP_035075998.1">
    <property type="nucleotide sequence ID" value="NZ_JMIH01000023.1"/>
</dbReference>
<organism evidence="1 2">
    <name type="scientific">Anditalea andensis</name>
    <dbReference type="NCBI Taxonomy" id="1048983"/>
    <lineage>
        <taxon>Bacteria</taxon>
        <taxon>Pseudomonadati</taxon>
        <taxon>Bacteroidota</taxon>
        <taxon>Cytophagia</taxon>
        <taxon>Cytophagales</taxon>
        <taxon>Cytophagaceae</taxon>
        <taxon>Anditalea</taxon>
    </lineage>
</organism>
<name>A0A074KVE9_9BACT</name>
<accession>A0A074KVE9</accession>
<dbReference type="EMBL" id="JMIH01000023">
    <property type="protein sequence ID" value="KEO72914.1"/>
    <property type="molecule type" value="Genomic_DNA"/>
</dbReference>
<gene>
    <name evidence="1" type="ORF">EL17_14930</name>
</gene>
<dbReference type="OrthoDB" id="267364at2"/>
<dbReference type="Proteomes" id="UP000027821">
    <property type="component" value="Unassembled WGS sequence"/>
</dbReference>
<reference evidence="1 2" key="1">
    <citation type="submission" date="2014-04" db="EMBL/GenBank/DDBJ databases">
        <title>Characterization and application of a salt tolerant electro-active bacterium.</title>
        <authorList>
            <person name="Yang L."/>
            <person name="Wei S."/>
            <person name="Tay Q.X.M."/>
        </authorList>
    </citation>
    <scope>NUCLEOTIDE SEQUENCE [LARGE SCALE GENOMIC DNA]</scope>
    <source>
        <strain evidence="1 2">LY1</strain>
    </source>
</reference>
<proteinExistence type="predicted"/>
<sequence length="206" mass="24494">MNINKEIFQMLQEQVPENAAQYCFDLWLEDPFHFIISKSRSSKLGDFRFRSDRKIQTITINYDLNPYQFLITYIHEVAHYRAFKRWGINIKPHGTHWKNIFRSLMAPILSDLIFPRDILIPLKRHLLNPKASSGADLFLNREVRKYDLNKKEGHILYLNDIKVGEEFMLKGRLFKKENTRRTRVLCLEIASGKKYLVSVHAEVERN</sequence>
<protein>
    <submittedName>
        <fullName evidence="1">Transcription elongation protein SprT</fullName>
    </submittedName>
</protein>
<comment type="caution">
    <text evidence="1">The sequence shown here is derived from an EMBL/GenBank/DDBJ whole genome shotgun (WGS) entry which is preliminary data.</text>
</comment>
<evidence type="ECO:0000313" key="2">
    <source>
        <dbReference type="Proteomes" id="UP000027821"/>
    </source>
</evidence>
<dbReference type="AlphaFoldDB" id="A0A074KVE9"/>
<dbReference type="eggNOG" id="COG3091">
    <property type="taxonomic scope" value="Bacteria"/>
</dbReference>
<dbReference type="STRING" id="1048983.EL17_14930"/>